<feature type="transmembrane region" description="Helical" evidence="6">
    <location>
        <begin position="333"/>
        <end position="352"/>
    </location>
</feature>
<evidence type="ECO:0000256" key="2">
    <source>
        <dbReference type="ARBA" id="ARBA00022475"/>
    </source>
</evidence>
<feature type="transmembrane region" description="Helical" evidence="6">
    <location>
        <begin position="455"/>
        <end position="479"/>
    </location>
</feature>
<dbReference type="EMBL" id="CP061813">
    <property type="protein sequence ID" value="QOD60580.1"/>
    <property type="molecule type" value="Genomic_DNA"/>
</dbReference>
<dbReference type="InterPro" id="IPR002797">
    <property type="entry name" value="Polysacc_synth"/>
</dbReference>
<dbReference type="Proteomes" id="UP000516764">
    <property type="component" value="Chromosome"/>
</dbReference>
<keyword evidence="2" id="KW-1003">Cell membrane</keyword>
<dbReference type="PANTHER" id="PTHR30250">
    <property type="entry name" value="PST FAMILY PREDICTED COLANIC ACID TRANSPORTER"/>
    <property type="match status" value="1"/>
</dbReference>
<comment type="subcellular location">
    <subcellularLocation>
        <location evidence="1">Cell membrane</location>
        <topology evidence="1">Multi-pass membrane protein</topology>
    </subcellularLocation>
</comment>
<sequence>MGIVLKQSFRNTIIIYAAFLVGGINTIVFYPRILKSEFYGMVTFLLSASNLIMPLAAFGIQYTIVKFYSSYETKEQKDRFLSSVLFLPLLISLPLGFFWDNVHDWIMSEVTEENQVIVSYTFAIYLVAISCAYFELFYSWTKVHLQTVFGNILKELWNRVVVMILLLAVFFGFISKSDFIWYLTFAYVLRALVMMCYAFYMYLPKITLKLPDNFGEVIRYSLYIILAGSAGAILLDIDKIMIPGKDTIEKAAYYSVAVFIGSFIEAPSRAMTQILQPLTSKSLNEFNTVEVENLYKKSSINLFLVGGLFFILVNCGVHELFKLMPEKGYQGGELVVLMISLAKLYTMFLGSNGAIINNSKFYKVALPIALGMSITVYFLNNLFYFNLEFGTDGLALATLLTIVLFNTVKLWFVHKKFGITPFTPKSLKMFAIIVVLFCLFYFWNFPLPEIEIANFSISPIINIILKSILITVIYLYIIFKLNISNEFDILLQKFYKRQSK</sequence>
<dbReference type="InterPro" id="IPR050833">
    <property type="entry name" value="Poly_Biosynth_Transport"/>
</dbReference>
<dbReference type="PANTHER" id="PTHR30250:SF11">
    <property type="entry name" value="O-ANTIGEN TRANSPORTER-RELATED"/>
    <property type="match status" value="1"/>
</dbReference>
<protein>
    <submittedName>
        <fullName evidence="7">Lipopolysaccharide biosynthesis protein</fullName>
    </submittedName>
</protein>
<evidence type="ECO:0000256" key="1">
    <source>
        <dbReference type="ARBA" id="ARBA00004651"/>
    </source>
</evidence>
<feature type="transmembrane region" description="Helical" evidence="6">
    <location>
        <begin position="38"/>
        <end position="60"/>
    </location>
</feature>
<evidence type="ECO:0000313" key="7">
    <source>
        <dbReference type="EMBL" id="QOD60580.1"/>
    </source>
</evidence>
<gene>
    <name evidence="7" type="ORF">H9I45_14730</name>
</gene>
<feature type="transmembrane region" description="Helical" evidence="6">
    <location>
        <begin position="426"/>
        <end position="443"/>
    </location>
</feature>
<reference evidence="7 8" key="1">
    <citation type="journal article" date="2016" name="Int. J. Syst. Evol. Microbiol.">
        <title>Polaribacter haliotis sp. nov., isolated from the gut of abalone Haliotis discus hannai.</title>
        <authorList>
            <person name="Kim Y.O."/>
            <person name="Park I.S."/>
            <person name="Park S."/>
            <person name="Nam B.H."/>
            <person name="Park J.M."/>
            <person name="Kim D.G."/>
            <person name="Yoon J.H."/>
        </authorList>
    </citation>
    <scope>NUCLEOTIDE SEQUENCE [LARGE SCALE GENOMIC DNA]</scope>
    <source>
        <strain evidence="7 8">KCTC 52418</strain>
    </source>
</reference>
<dbReference type="KEGG" id="phal:H9I45_14730"/>
<feature type="transmembrane region" description="Helical" evidence="6">
    <location>
        <begin position="156"/>
        <end position="174"/>
    </location>
</feature>
<keyword evidence="3 6" id="KW-0812">Transmembrane</keyword>
<proteinExistence type="predicted"/>
<evidence type="ECO:0000256" key="3">
    <source>
        <dbReference type="ARBA" id="ARBA00022692"/>
    </source>
</evidence>
<feature type="transmembrane region" description="Helical" evidence="6">
    <location>
        <begin position="12"/>
        <end position="32"/>
    </location>
</feature>
<keyword evidence="8" id="KW-1185">Reference proteome</keyword>
<feature type="transmembrane region" description="Helical" evidence="6">
    <location>
        <begin position="364"/>
        <end position="387"/>
    </location>
</feature>
<evidence type="ECO:0000313" key="8">
    <source>
        <dbReference type="Proteomes" id="UP000516764"/>
    </source>
</evidence>
<dbReference type="OrthoDB" id="88014at2"/>
<accession>A0A7L8AF45</accession>
<dbReference type="Pfam" id="PF01943">
    <property type="entry name" value="Polysacc_synt"/>
    <property type="match status" value="1"/>
</dbReference>
<organism evidence="7 8">
    <name type="scientific">Polaribacter haliotis</name>
    <dbReference type="NCBI Taxonomy" id="1888915"/>
    <lineage>
        <taxon>Bacteria</taxon>
        <taxon>Pseudomonadati</taxon>
        <taxon>Bacteroidota</taxon>
        <taxon>Flavobacteriia</taxon>
        <taxon>Flavobacteriales</taxon>
        <taxon>Flavobacteriaceae</taxon>
    </lineage>
</organism>
<dbReference type="RefSeq" id="WP_088354367.1">
    <property type="nucleotide sequence ID" value="NZ_CP061813.1"/>
</dbReference>
<name>A0A7L8AF45_9FLAO</name>
<feature type="transmembrane region" description="Helical" evidence="6">
    <location>
        <begin position="393"/>
        <end position="414"/>
    </location>
</feature>
<feature type="transmembrane region" description="Helical" evidence="6">
    <location>
        <begin position="302"/>
        <end position="321"/>
    </location>
</feature>
<keyword evidence="4 6" id="KW-1133">Transmembrane helix</keyword>
<feature type="transmembrane region" description="Helical" evidence="6">
    <location>
        <begin position="80"/>
        <end position="97"/>
    </location>
</feature>
<dbReference type="GO" id="GO:0005886">
    <property type="term" value="C:plasma membrane"/>
    <property type="evidence" value="ECO:0007669"/>
    <property type="project" value="UniProtKB-SubCell"/>
</dbReference>
<dbReference type="AlphaFoldDB" id="A0A7L8AF45"/>
<evidence type="ECO:0000256" key="6">
    <source>
        <dbReference type="SAM" id="Phobius"/>
    </source>
</evidence>
<feature type="transmembrane region" description="Helical" evidence="6">
    <location>
        <begin position="180"/>
        <end position="200"/>
    </location>
</feature>
<evidence type="ECO:0000256" key="4">
    <source>
        <dbReference type="ARBA" id="ARBA00022989"/>
    </source>
</evidence>
<keyword evidence="5 6" id="KW-0472">Membrane</keyword>
<evidence type="ECO:0000256" key="5">
    <source>
        <dbReference type="ARBA" id="ARBA00023136"/>
    </source>
</evidence>
<feature type="transmembrane region" description="Helical" evidence="6">
    <location>
        <begin position="117"/>
        <end position="136"/>
    </location>
</feature>